<proteinExistence type="predicted"/>
<dbReference type="RefSeq" id="WP_379727665.1">
    <property type="nucleotide sequence ID" value="NZ_JBHRYJ010000003.1"/>
</dbReference>
<name>A0ABV7VGN6_9PROT</name>
<comment type="caution">
    <text evidence="2">The sequence shown here is derived from an EMBL/GenBank/DDBJ whole genome shotgun (WGS) entry which is preliminary data.</text>
</comment>
<protein>
    <submittedName>
        <fullName evidence="2">HNH endonuclease</fullName>
    </submittedName>
</protein>
<evidence type="ECO:0000313" key="3">
    <source>
        <dbReference type="Proteomes" id="UP001595711"/>
    </source>
</evidence>
<gene>
    <name evidence="2" type="ORF">ACFOOQ_13840</name>
</gene>
<feature type="domain" description="HNH endonuclease 5" evidence="1">
    <location>
        <begin position="3"/>
        <end position="53"/>
    </location>
</feature>
<keyword evidence="2" id="KW-0378">Hydrolase</keyword>
<sequence>MRCIFCKQTAKKFSSVEHIIPESLGNKNFVLPKGFVCDSCNNYFSSKIEKPFLETGFLQNLRARNFIQSKKGRIPPHQVLLPHIDGIHGLHFGLSGTHKLDLSVSAARSLFKMKEGTLILPPGSIPEKRITSRFVAKAAIESLTHRLMGTHGWQEAVIDDPQLDPLREYARYGNGEKYWPVHIRRIYSENAYILDGEERYLITHESDFLFTSPESRLPDGSISSEVYFIIALFGVEFSINLGGPEIDGYLKWLQKNNSKSPLYQKPPFPIDDIQGVKYPFS</sequence>
<evidence type="ECO:0000313" key="2">
    <source>
        <dbReference type="EMBL" id="MFC3676635.1"/>
    </source>
</evidence>
<organism evidence="2 3">
    <name type="scientific">Ferrovibrio xuzhouensis</name>
    <dbReference type="NCBI Taxonomy" id="1576914"/>
    <lineage>
        <taxon>Bacteria</taxon>
        <taxon>Pseudomonadati</taxon>
        <taxon>Pseudomonadota</taxon>
        <taxon>Alphaproteobacteria</taxon>
        <taxon>Rhodospirillales</taxon>
        <taxon>Rhodospirillaceae</taxon>
        <taxon>Ferrovibrio</taxon>
    </lineage>
</organism>
<dbReference type="Proteomes" id="UP001595711">
    <property type="component" value="Unassembled WGS sequence"/>
</dbReference>
<keyword evidence="2" id="KW-0255">Endonuclease</keyword>
<reference evidence="3" key="1">
    <citation type="journal article" date="2019" name="Int. J. Syst. Evol. Microbiol.">
        <title>The Global Catalogue of Microorganisms (GCM) 10K type strain sequencing project: providing services to taxonomists for standard genome sequencing and annotation.</title>
        <authorList>
            <consortium name="The Broad Institute Genomics Platform"/>
            <consortium name="The Broad Institute Genome Sequencing Center for Infectious Disease"/>
            <person name="Wu L."/>
            <person name="Ma J."/>
        </authorList>
    </citation>
    <scope>NUCLEOTIDE SEQUENCE [LARGE SCALE GENOMIC DNA]</scope>
    <source>
        <strain evidence="3">KCTC 42182</strain>
    </source>
</reference>
<accession>A0ABV7VGN6</accession>
<keyword evidence="3" id="KW-1185">Reference proteome</keyword>
<keyword evidence="2" id="KW-0540">Nuclease</keyword>
<dbReference type="InterPro" id="IPR029471">
    <property type="entry name" value="HNH_5"/>
</dbReference>
<dbReference type="Pfam" id="PF14279">
    <property type="entry name" value="HNH_5"/>
    <property type="match status" value="1"/>
</dbReference>
<evidence type="ECO:0000259" key="1">
    <source>
        <dbReference type="Pfam" id="PF14279"/>
    </source>
</evidence>
<dbReference type="EMBL" id="JBHRYJ010000003">
    <property type="protein sequence ID" value="MFC3676635.1"/>
    <property type="molecule type" value="Genomic_DNA"/>
</dbReference>
<dbReference type="GO" id="GO:0004519">
    <property type="term" value="F:endonuclease activity"/>
    <property type="evidence" value="ECO:0007669"/>
    <property type="project" value="UniProtKB-KW"/>
</dbReference>